<dbReference type="SUPFAM" id="SSF50475">
    <property type="entry name" value="FMN-binding split barrel"/>
    <property type="match status" value="1"/>
</dbReference>
<dbReference type="EMBL" id="SMKU01000324">
    <property type="protein sequence ID" value="TDD69351.1"/>
    <property type="molecule type" value="Genomic_DNA"/>
</dbReference>
<organism evidence="4 5">
    <name type="scientific">Actinomadura rubrisoli</name>
    <dbReference type="NCBI Taxonomy" id="2530368"/>
    <lineage>
        <taxon>Bacteria</taxon>
        <taxon>Bacillati</taxon>
        <taxon>Actinomycetota</taxon>
        <taxon>Actinomycetes</taxon>
        <taxon>Streptosporangiales</taxon>
        <taxon>Thermomonosporaceae</taxon>
        <taxon>Actinomadura</taxon>
    </lineage>
</organism>
<protein>
    <submittedName>
        <fullName evidence="4">Flavin reductase</fullName>
    </submittedName>
</protein>
<sequence>MRSFATGVCVAATYADRADGRHHDAVTINSLSSVSLDPPLVSVCMRMESLFLADLLVTKKWAVSILPHGAREIARVMAKDRATRTGAIGALPASPGPRTGALVFRSASWMECELRAAFDLGDHTLVVGEVVAADPRRDGPPLLFVDGGYRVPADPGPSPATNDLPDSPWW</sequence>
<dbReference type="Gene3D" id="2.30.110.10">
    <property type="entry name" value="Electron Transport, Fmn-binding Protein, Chain A"/>
    <property type="match status" value="1"/>
</dbReference>
<dbReference type="InterPro" id="IPR012349">
    <property type="entry name" value="Split_barrel_FMN-bd"/>
</dbReference>
<keyword evidence="5" id="KW-1185">Reference proteome</keyword>
<dbReference type="GO" id="GO:0042602">
    <property type="term" value="F:riboflavin reductase (NADPH) activity"/>
    <property type="evidence" value="ECO:0007669"/>
    <property type="project" value="TreeGrafter"/>
</dbReference>
<name>A0A4R5AB24_9ACTN</name>
<dbReference type="SMART" id="SM00903">
    <property type="entry name" value="Flavin_Reduct"/>
    <property type="match status" value="1"/>
</dbReference>
<dbReference type="InterPro" id="IPR002563">
    <property type="entry name" value="Flavin_Rdtase-like_dom"/>
</dbReference>
<dbReference type="Proteomes" id="UP000294513">
    <property type="component" value="Unassembled WGS sequence"/>
</dbReference>
<proteinExistence type="inferred from homology"/>
<feature type="domain" description="Flavin reductase like" evidence="3">
    <location>
        <begin position="1"/>
        <end position="151"/>
    </location>
</feature>
<reference evidence="4 5" key="1">
    <citation type="submission" date="2019-03" db="EMBL/GenBank/DDBJ databases">
        <title>Draft genome sequences of novel Actinobacteria.</title>
        <authorList>
            <person name="Sahin N."/>
            <person name="Ay H."/>
            <person name="Saygin H."/>
        </authorList>
    </citation>
    <scope>NUCLEOTIDE SEQUENCE [LARGE SCALE GENOMIC DNA]</scope>
    <source>
        <strain evidence="4 5">H3C3</strain>
    </source>
</reference>
<evidence type="ECO:0000259" key="3">
    <source>
        <dbReference type="SMART" id="SM00903"/>
    </source>
</evidence>
<dbReference type="AlphaFoldDB" id="A0A4R5AB24"/>
<evidence type="ECO:0000256" key="1">
    <source>
        <dbReference type="ARBA" id="ARBA00008898"/>
    </source>
</evidence>
<evidence type="ECO:0000256" key="2">
    <source>
        <dbReference type="ARBA" id="ARBA00023002"/>
    </source>
</evidence>
<evidence type="ECO:0000313" key="5">
    <source>
        <dbReference type="Proteomes" id="UP000294513"/>
    </source>
</evidence>
<dbReference type="InterPro" id="IPR050268">
    <property type="entry name" value="NADH-dep_flavin_reductase"/>
</dbReference>
<dbReference type="Pfam" id="PF01613">
    <property type="entry name" value="Flavin_Reduct"/>
    <property type="match status" value="1"/>
</dbReference>
<dbReference type="PANTHER" id="PTHR30466:SF11">
    <property type="entry name" value="FLAVIN-DEPENDENT MONOOXYGENASE, REDUCTASE SUBUNIT HSAB"/>
    <property type="match status" value="1"/>
</dbReference>
<accession>A0A4R5AB24</accession>
<dbReference type="PANTHER" id="PTHR30466">
    <property type="entry name" value="FLAVIN REDUCTASE"/>
    <property type="match status" value="1"/>
</dbReference>
<comment type="similarity">
    <text evidence="1">Belongs to the non-flavoprotein flavin reductase family.</text>
</comment>
<keyword evidence="2" id="KW-0560">Oxidoreductase</keyword>
<evidence type="ECO:0000313" key="4">
    <source>
        <dbReference type="EMBL" id="TDD69351.1"/>
    </source>
</evidence>
<comment type="caution">
    <text evidence="4">The sequence shown here is derived from an EMBL/GenBank/DDBJ whole genome shotgun (WGS) entry which is preliminary data.</text>
</comment>
<gene>
    <name evidence="4" type="ORF">E1298_37640</name>
</gene>
<dbReference type="OrthoDB" id="9792858at2"/>
<dbReference type="GO" id="GO:0010181">
    <property type="term" value="F:FMN binding"/>
    <property type="evidence" value="ECO:0007669"/>
    <property type="project" value="InterPro"/>
</dbReference>